<evidence type="ECO:0000313" key="1">
    <source>
        <dbReference type="EMBL" id="CUR59163.1"/>
    </source>
</evidence>
<name>A0A2P2CAZ3_9ZZZZ</name>
<reference evidence="1" key="1">
    <citation type="submission" date="2015-08" db="EMBL/GenBank/DDBJ databases">
        <authorList>
            <person name="Babu N.S."/>
            <person name="Beckwith C.J."/>
            <person name="Beseler K.G."/>
            <person name="Brison A."/>
            <person name="Carone J.V."/>
            <person name="Caskin T.P."/>
            <person name="Diamond M."/>
            <person name="Durham M.E."/>
            <person name="Foxe J.M."/>
            <person name="Go M."/>
            <person name="Henderson B.A."/>
            <person name="Jones I.B."/>
            <person name="McGettigan J.A."/>
            <person name="Micheletti S.J."/>
            <person name="Nasrallah M.E."/>
            <person name="Ortiz D."/>
            <person name="Piller C.R."/>
            <person name="Privatt S.R."/>
            <person name="Schneider S.L."/>
            <person name="Sharp S."/>
            <person name="Smith T.C."/>
            <person name="Stanton J.D."/>
            <person name="Ullery H.E."/>
            <person name="Wilson R.J."/>
            <person name="Serrano M.G."/>
            <person name="Buck G."/>
            <person name="Lee V."/>
            <person name="Wang Y."/>
            <person name="Carvalho R."/>
            <person name="Voegtly L."/>
            <person name="Shi R."/>
            <person name="Duckworth R."/>
            <person name="Johnson A."/>
            <person name="Loviza R."/>
            <person name="Walstead R."/>
            <person name="Shah Z."/>
            <person name="Kiflezghi M."/>
            <person name="Wade K."/>
            <person name="Ball S.L."/>
            <person name="Bradley K.W."/>
            <person name="Asai D.J."/>
            <person name="Bowman C.A."/>
            <person name="Russell D.A."/>
            <person name="Pope W.H."/>
            <person name="Jacobs-Sera D."/>
            <person name="Hendrix R.W."/>
            <person name="Hatfull G.F."/>
        </authorList>
    </citation>
    <scope>NUCLEOTIDE SEQUENCE</scope>
</reference>
<sequence length="119" mass="12816">MPEFRCPEDDGDCTYPNLAVVAVDGHLSVLRSEAVEQLFPELPVYDAAMVDLEGLTYTEVIDAVLLSALGRPSPFGREPETVAGARSLVARLESRLMRSNGVIATCSCDHVWVVPVGSP</sequence>
<dbReference type="EMBL" id="CZKA01000053">
    <property type="protein sequence ID" value="CUR59163.1"/>
    <property type="molecule type" value="Genomic_DNA"/>
</dbReference>
<organism evidence="1">
    <name type="scientific">metagenome</name>
    <dbReference type="NCBI Taxonomy" id="256318"/>
    <lineage>
        <taxon>unclassified sequences</taxon>
        <taxon>metagenomes</taxon>
    </lineage>
</organism>
<protein>
    <submittedName>
        <fullName evidence="1">Uncharacterized protein</fullName>
    </submittedName>
</protein>
<proteinExistence type="predicted"/>
<gene>
    <name evidence="1" type="ORF">NOCA2570060</name>
</gene>
<dbReference type="AlphaFoldDB" id="A0A2P2CAZ3"/>
<accession>A0A2P2CAZ3</accession>